<dbReference type="InterPro" id="IPR013325">
    <property type="entry name" value="RNA_pol_sigma_r2"/>
</dbReference>
<keyword evidence="2 6" id="KW-0805">Transcription regulation</keyword>
<dbReference type="Proteomes" id="UP000273675">
    <property type="component" value="Unassembled WGS sequence"/>
</dbReference>
<dbReference type="InterPro" id="IPR007627">
    <property type="entry name" value="RNA_pol_sigma70_r2"/>
</dbReference>
<evidence type="ECO:0000256" key="2">
    <source>
        <dbReference type="ARBA" id="ARBA00023015"/>
    </source>
</evidence>
<evidence type="ECO:0000256" key="4">
    <source>
        <dbReference type="ARBA" id="ARBA00023125"/>
    </source>
</evidence>
<evidence type="ECO:0000256" key="1">
    <source>
        <dbReference type="ARBA" id="ARBA00010641"/>
    </source>
</evidence>
<keyword evidence="4 6" id="KW-0238">DNA-binding</keyword>
<dbReference type="InterPro" id="IPR036388">
    <property type="entry name" value="WH-like_DNA-bd_sf"/>
</dbReference>
<dbReference type="InterPro" id="IPR013249">
    <property type="entry name" value="RNA_pol_sigma70_r4_t2"/>
</dbReference>
<dbReference type="CDD" id="cd06171">
    <property type="entry name" value="Sigma70_r4"/>
    <property type="match status" value="1"/>
</dbReference>
<feature type="domain" description="RNA polymerase sigma factor 70 region 4 type 2" evidence="8">
    <location>
        <begin position="159"/>
        <end position="209"/>
    </location>
</feature>
<comment type="caution">
    <text evidence="9">The sequence shown here is derived from an EMBL/GenBank/DDBJ whole genome shotgun (WGS) entry which is preliminary data.</text>
</comment>
<dbReference type="AlphaFoldDB" id="A0A495D4Y8"/>
<dbReference type="NCBIfam" id="TIGR02937">
    <property type="entry name" value="sigma70-ECF"/>
    <property type="match status" value="1"/>
</dbReference>
<accession>A0A495D4Y8</accession>
<name>A0A495D4Y8_9PROT</name>
<dbReference type="OrthoDB" id="9784272at2"/>
<protein>
    <recommendedName>
        <fullName evidence="6">RNA polymerase sigma factor</fullName>
    </recommendedName>
</protein>
<dbReference type="SUPFAM" id="SSF88659">
    <property type="entry name" value="Sigma3 and sigma4 domains of RNA polymerase sigma factors"/>
    <property type="match status" value="1"/>
</dbReference>
<dbReference type="InterPro" id="IPR013324">
    <property type="entry name" value="RNA_pol_sigma_r3/r4-like"/>
</dbReference>
<evidence type="ECO:0000256" key="5">
    <source>
        <dbReference type="ARBA" id="ARBA00023163"/>
    </source>
</evidence>
<keyword evidence="3 6" id="KW-0731">Sigma factor</keyword>
<dbReference type="Pfam" id="PF04542">
    <property type="entry name" value="Sigma70_r2"/>
    <property type="match status" value="1"/>
</dbReference>
<dbReference type="PROSITE" id="PS01063">
    <property type="entry name" value="SIGMA70_ECF"/>
    <property type="match status" value="1"/>
</dbReference>
<dbReference type="PANTHER" id="PTHR43133:SF62">
    <property type="entry name" value="RNA POLYMERASE SIGMA FACTOR SIGZ"/>
    <property type="match status" value="1"/>
</dbReference>
<dbReference type="Pfam" id="PF08281">
    <property type="entry name" value="Sigma70_r4_2"/>
    <property type="match status" value="1"/>
</dbReference>
<evidence type="ECO:0000256" key="3">
    <source>
        <dbReference type="ARBA" id="ARBA00023082"/>
    </source>
</evidence>
<reference evidence="9 10" key="1">
    <citation type="submission" date="2018-10" db="EMBL/GenBank/DDBJ databases">
        <title>Genomic Encyclopedia of Type Strains, Phase IV (KMG-IV): sequencing the most valuable type-strain genomes for metagenomic binning, comparative biology and taxonomic classification.</title>
        <authorList>
            <person name="Goeker M."/>
        </authorList>
    </citation>
    <scope>NUCLEOTIDE SEQUENCE [LARGE SCALE GENOMIC DNA]</scope>
    <source>
        <strain evidence="9 10">DSM 4734</strain>
    </source>
</reference>
<feature type="domain" description="RNA polymerase sigma-70 region 2" evidence="7">
    <location>
        <begin position="60"/>
        <end position="127"/>
    </location>
</feature>
<dbReference type="GO" id="GO:0003677">
    <property type="term" value="F:DNA binding"/>
    <property type="evidence" value="ECO:0007669"/>
    <property type="project" value="UniProtKB-KW"/>
</dbReference>
<dbReference type="InterPro" id="IPR000838">
    <property type="entry name" value="RNA_pol_sigma70_ECF_CS"/>
</dbReference>
<dbReference type="SUPFAM" id="SSF88946">
    <property type="entry name" value="Sigma2 domain of RNA polymerase sigma factors"/>
    <property type="match status" value="1"/>
</dbReference>
<evidence type="ECO:0000313" key="9">
    <source>
        <dbReference type="EMBL" id="RKQ96479.1"/>
    </source>
</evidence>
<dbReference type="GO" id="GO:0016987">
    <property type="term" value="F:sigma factor activity"/>
    <property type="evidence" value="ECO:0007669"/>
    <property type="project" value="UniProtKB-KW"/>
</dbReference>
<sequence length="217" mass="24005">MYAAAEISIRPARSRAVDPGKGRMTDMTDRPTLSDAAREMSALLVRVGQTHDRAAFRVVFDHFAPRIRAFLLQRRLAPAQADDLTQDVMLAVWRRAASYDPAKAAASTWIYTIARNQHIDQFRKAQRASKMDETDPSLQPVPMPAADLLFEQAESAETVGAALESLSADQREVVAMAFNEGLSHSEISERLNVPLGTVKSRIRLAMSKLKTTLGDLQ</sequence>
<dbReference type="PANTHER" id="PTHR43133">
    <property type="entry name" value="RNA POLYMERASE ECF-TYPE SIGMA FACTO"/>
    <property type="match status" value="1"/>
</dbReference>
<dbReference type="Gene3D" id="1.10.10.10">
    <property type="entry name" value="Winged helix-like DNA-binding domain superfamily/Winged helix DNA-binding domain"/>
    <property type="match status" value="1"/>
</dbReference>
<dbReference type="GO" id="GO:0006352">
    <property type="term" value="P:DNA-templated transcription initiation"/>
    <property type="evidence" value="ECO:0007669"/>
    <property type="project" value="InterPro"/>
</dbReference>
<dbReference type="EMBL" id="RBIM01000004">
    <property type="protein sequence ID" value="RKQ96479.1"/>
    <property type="molecule type" value="Genomic_DNA"/>
</dbReference>
<organism evidence="9 10">
    <name type="scientific">Maricaulis maris</name>
    <dbReference type="NCBI Taxonomy" id="74318"/>
    <lineage>
        <taxon>Bacteria</taxon>
        <taxon>Pseudomonadati</taxon>
        <taxon>Pseudomonadota</taxon>
        <taxon>Alphaproteobacteria</taxon>
        <taxon>Maricaulales</taxon>
        <taxon>Maricaulaceae</taxon>
        <taxon>Maricaulis</taxon>
    </lineage>
</organism>
<evidence type="ECO:0000259" key="7">
    <source>
        <dbReference type="Pfam" id="PF04542"/>
    </source>
</evidence>
<dbReference type="Gene3D" id="1.10.1740.10">
    <property type="match status" value="1"/>
</dbReference>
<evidence type="ECO:0000256" key="6">
    <source>
        <dbReference type="RuleBase" id="RU000716"/>
    </source>
</evidence>
<evidence type="ECO:0000313" key="10">
    <source>
        <dbReference type="Proteomes" id="UP000273675"/>
    </source>
</evidence>
<evidence type="ECO:0000259" key="8">
    <source>
        <dbReference type="Pfam" id="PF08281"/>
    </source>
</evidence>
<comment type="similarity">
    <text evidence="1 6">Belongs to the sigma-70 factor family. ECF subfamily.</text>
</comment>
<keyword evidence="5 6" id="KW-0804">Transcription</keyword>
<proteinExistence type="inferred from homology"/>
<gene>
    <name evidence="9" type="ORF">C7435_1809</name>
</gene>
<dbReference type="InterPro" id="IPR039425">
    <property type="entry name" value="RNA_pol_sigma-70-like"/>
</dbReference>
<dbReference type="InterPro" id="IPR014284">
    <property type="entry name" value="RNA_pol_sigma-70_dom"/>
</dbReference>